<keyword evidence="2" id="KW-1185">Reference proteome</keyword>
<reference evidence="1" key="1">
    <citation type="journal article" date="2022" name="bioRxiv">
        <title>Sequencing and chromosome-scale assembly of the giantPleurodeles waltlgenome.</title>
        <authorList>
            <person name="Brown T."/>
            <person name="Elewa A."/>
            <person name="Iarovenko S."/>
            <person name="Subramanian E."/>
            <person name="Araus A.J."/>
            <person name="Petzold A."/>
            <person name="Susuki M."/>
            <person name="Suzuki K.-i.T."/>
            <person name="Hayashi T."/>
            <person name="Toyoda A."/>
            <person name="Oliveira C."/>
            <person name="Osipova E."/>
            <person name="Leigh N.D."/>
            <person name="Simon A."/>
            <person name="Yun M.H."/>
        </authorList>
    </citation>
    <scope>NUCLEOTIDE SEQUENCE</scope>
    <source>
        <strain evidence="1">20211129_DDA</strain>
        <tissue evidence="1">Liver</tissue>
    </source>
</reference>
<name>A0AAV7WQG7_PLEWA</name>
<organism evidence="1 2">
    <name type="scientific">Pleurodeles waltl</name>
    <name type="common">Iberian ribbed newt</name>
    <dbReference type="NCBI Taxonomy" id="8319"/>
    <lineage>
        <taxon>Eukaryota</taxon>
        <taxon>Metazoa</taxon>
        <taxon>Chordata</taxon>
        <taxon>Craniata</taxon>
        <taxon>Vertebrata</taxon>
        <taxon>Euteleostomi</taxon>
        <taxon>Amphibia</taxon>
        <taxon>Batrachia</taxon>
        <taxon>Caudata</taxon>
        <taxon>Salamandroidea</taxon>
        <taxon>Salamandridae</taxon>
        <taxon>Pleurodelinae</taxon>
        <taxon>Pleurodeles</taxon>
    </lineage>
</organism>
<gene>
    <name evidence="1" type="ORF">NDU88_001805</name>
</gene>
<dbReference type="AlphaFoldDB" id="A0AAV7WQG7"/>
<comment type="caution">
    <text evidence="1">The sequence shown here is derived from an EMBL/GenBank/DDBJ whole genome shotgun (WGS) entry which is preliminary data.</text>
</comment>
<proteinExistence type="predicted"/>
<dbReference type="EMBL" id="JANPWB010000001">
    <property type="protein sequence ID" value="KAJ1214179.1"/>
    <property type="molecule type" value="Genomic_DNA"/>
</dbReference>
<accession>A0AAV7WQG7</accession>
<protein>
    <submittedName>
        <fullName evidence="1">Uncharacterized protein</fullName>
    </submittedName>
</protein>
<evidence type="ECO:0000313" key="2">
    <source>
        <dbReference type="Proteomes" id="UP001066276"/>
    </source>
</evidence>
<evidence type="ECO:0000313" key="1">
    <source>
        <dbReference type="EMBL" id="KAJ1214179.1"/>
    </source>
</evidence>
<dbReference type="Proteomes" id="UP001066276">
    <property type="component" value="Chromosome 1_1"/>
</dbReference>
<sequence>MLILLPRFHCHLSDLREVGRSGSPPPGSDPVLSRGWTLHAHAKQVLAWPRTTSRFGWWAPSGRRRLQVRGVSSPAVCSVPLRPGVYSALDFRTAGLRALTRYVHAAAPRLPLGVAVGVAAPPLLQFEVSCC</sequence>